<dbReference type="EMBL" id="JACPSX010000135">
    <property type="protein sequence ID" value="MBI3014866.1"/>
    <property type="molecule type" value="Genomic_DNA"/>
</dbReference>
<protein>
    <submittedName>
        <fullName evidence="1">BrnT family toxin</fullName>
    </submittedName>
</protein>
<accession>A0A932GPN7</accession>
<evidence type="ECO:0000313" key="1">
    <source>
        <dbReference type="EMBL" id="MBI3014866.1"/>
    </source>
</evidence>
<evidence type="ECO:0000313" key="2">
    <source>
        <dbReference type="Proteomes" id="UP000741360"/>
    </source>
</evidence>
<dbReference type="Proteomes" id="UP000741360">
    <property type="component" value="Unassembled WGS sequence"/>
</dbReference>
<sequence length="108" mass="12572">MANQLEQLFGCTGFQWDEGNSEKNWIKHRVSRVECEEVFFNEPLLVVPDVRHSGTEPRFYVLGQSDEGRLLFVGLTIRGKLVRVISARDMSRREQKEYQRAQSEEADP</sequence>
<dbReference type="AlphaFoldDB" id="A0A932GPN7"/>
<dbReference type="InterPro" id="IPR007460">
    <property type="entry name" value="BrnT_toxin"/>
</dbReference>
<gene>
    <name evidence="1" type="ORF">HYY65_07390</name>
</gene>
<organism evidence="1 2">
    <name type="scientific">Tectimicrobiota bacterium</name>
    <dbReference type="NCBI Taxonomy" id="2528274"/>
    <lineage>
        <taxon>Bacteria</taxon>
        <taxon>Pseudomonadati</taxon>
        <taxon>Nitrospinota/Tectimicrobiota group</taxon>
        <taxon>Candidatus Tectimicrobiota</taxon>
    </lineage>
</organism>
<comment type="caution">
    <text evidence="1">The sequence shown here is derived from an EMBL/GenBank/DDBJ whole genome shotgun (WGS) entry which is preliminary data.</text>
</comment>
<dbReference type="Gene3D" id="3.10.450.530">
    <property type="entry name" value="Ribonuclease toxin, BrnT, of type II toxin-antitoxin system"/>
    <property type="match status" value="1"/>
</dbReference>
<proteinExistence type="predicted"/>
<reference evidence="1" key="1">
    <citation type="submission" date="2020-07" db="EMBL/GenBank/DDBJ databases">
        <title>Huge and variable diversity of episymbiotic CPR bacteria and DPANN archaea in groundwater ecosystems.</title>
        <authorList>
            <person name="He C.Y."/>
            <person name="Keren R."/>
            <person name="Whittaker M."/>
            <person name="Farag I.F."/>
            <person name="Doudna J."/>
            <person name="Cate J.H.D."/>
            <person name="Banfield J.F."/>
        </authorList>
    </citation>
    <scope>NUCLEOTIDE SEQUENCE</scope>
    <source>
        <strain evidence="1">NC_groundwater_717_Ag_S-0.2um_59_8</strain>
    </source>
</reference>
<dbReference type="InterPro" id="IPR038573">
    <property type="entry name" value="BrnT_sf"/>
</dbReference>
<dbReference type="Pfam" id="PF04365">
    <property type="entry name" value="BrnT_toxin"/>
    <property type="match status" value="1"/>
</dbReference>
<name>A0A932GPN7_UNCTE</name>